<dbReference type="EMBL" id="JAFREM010000001">
    <property type="protein sequence ID" value="MBO1304566.1"/>
    <property type="molecule type" value="Genomic_DNA"/>
</dbReference>
<protein>
    <recommendedName>
        <fullName evidence="3">Tetratricopeptide repeat protein</fullName>
    </recommendedName>
</protein>
<evidence type="ECO:0008006" key="3">
    <source>
        <dbReference type="Google" id="ProtNLM"/>
    </source>
</evidence>
<dbReference type="Proteomes" id="UP000664601">
    <property type="component" value="Unassembled WGS sequence"/>
</dbReference>
<dbReference type="InterPro" id="IPR011990">
    <property type="entry name" value="TPR-like_helical_dom_sf"/>
</dbReference>
<reference evidence="1 2" key="1">
    <citation type="submission" date="2021-03" db="EMBL/GenBank/DDBJ databases">
        <title>Enterococcal diversity collection.</title>
        <authorList>
            <person name="Gilmore M.S."/>
            <person name="Schwartzman J."/>
            <person name="Van Tyne D."/>
            <person name="Martin M."/>
            <person name="Earl A.M."/>
            <person name="Manson A.L."/>
            <person name="Straub T."/>
            <person name="Salamzade R."/>
            <person name="Saavedra J."/>
            <person name="Lebreton F."/>
            <person name="Prichula J."/>
            <person name="Schaufler K."/>
            <person name="Gaca A."/>
            <person name="Sgardioli B."/>
            <person name="Wagenaar J."/>
            <person name="Strong T."/>
        </authorList>
    </citation>
    <scope>NUCLEOTIDE SEQUENCE [LARGE SCALE GENOMIC DNA]</scope>
    <source>
        <strain evidence="1 2">669A</strain>
    </source>
</reference>
<dbReference type="SUPFAM" id="SSF48452">
    <property type="entry name" value="TPR-like"/>
    <property type="match status" value="1"/>
</dbReference>
<evidence type="ECO:0000313" key="2">
    <source>
        <dbReference type="Proteomes" id="UP000664601"/>
    </source>
</evidence>
<evidence type="ECO:0000313" key="1">
    <source>
        <dbReference type="EMBL" id="MBO1304566.1"/>
    </source>
</evidence>
<accession>A0ABS3L4L2</accession>
<organism evidence="1 2">
    <name type="scientific">Candidatus Enterococcus moelleringii</name>
    <dbReference type="NCBI Taxonomy" id="2815325"/>
    <lineage>
        <taxon>Bacteria</taxon>
        <taxon>Bacillati</taxon>
        <taxon>Bacillota</taxon>
        <taxon>Bacilli</taxon>
        <taxon>Lactobacillales</taxon>
        <taxon>Enterococcaceae</taxon>
        <taxon>Enterococcus</taxon>
    </lineage>
</organism>
<comment type="caution">
    <text evidence="1">The sequence shown here is derived from an EMBL/GenBank/DDBJ whole genome shotgun (WGS) entry which is preliminary data.</text>
</comment>
<keyword evidence="2" id="KW-1185">Reference proteome</keyword>
<dbReference type="Gene3D" id="1.25.40.10">
    <property type="entry name" value="Tetratricopeptide repeat domain"/>
    <property type="match status" value="1"/>
</dbReference>
<gene>
    <name evidence="1" type="ORF">JZO70_00215</name>
</gene>
<dbReference type="RefSeq" id="WP_207671512.1">
    <property type="nucleotide sequence ID" value="NZ_JAFREM010000001.1"/>
</dbReference>
<proteinExistence type="predicted"/>
<sequence>MDFNSFIDKKYGVTGAKMPKRSKLDICLSYIPPAIRNSLFISKEPTLWNKASYAKYGVILSEGIEGTYEPSEIIVAEKLGPGKTKQIKKNVSYSEMTEGERQGYLSFLSDIVQEDAGYLRYLIYALERNVFLNRNIVSTVRTLTILSNPKKFPAYSYECSQLMAVAALKSKDPKVLKLLPLYKIHPELMFLLKITCQQAFSAADLIYLANSAGYELEEHQMRNLESFEENLEKAITETYGSSTIQFKLDKSLNTDEAIVISLLNPSLPITEFKFINLLSDPKFKSAILPLFNQAALQPCAAENKRRRNQLMRMLEGRPKNIDIPNDGLSVQQRLDKIRGVYKIDVVSEEALGIDCCIRERYEQAEKHLLRAVRKRSSSVKPYQCLAHMYQKQNRYVDALDILNLGLTRLPKHSILANQLKYVHRLIRAEKHQNNKLEKKRPASAQKK</sequence>
<name>A0ABS3L4L2_9ENTE</name>